<dbReference type="SUPFAM" id="SSF51735">
    <property type="entry name" value="NAD(P)-binding Rossmann-fold domains"/>
    <property type="match status" value="1"/>
</dbReference>
<dbReference type="InterPro" id="IPR036291">
    <property type="entry name" value="NAD(P)-bd_dom_sf"/>
</dbReference>
<dbReference type="OMA" id="YGTAGMK"/>
<dbReference type="Gene3D" id="3.90.25.10">
    <property type="entry name" value="UDP-galactose 4-epimerase, domain 1"/>
    <property type="match status" value="1"/>
</dbReference>
<name>R7QA54_CHOCR</name>
<accession>R7QA54</accession>
<dbReference type="Proteomes" id="UP000012073">
    <property type="component" value="Unassembled WGS sequence"/>
</dbReference>
<dbReference type="RefSeq" id="XP_005715221.1">
    <property type="nucleotide sequence ID" value="XM_005715164.1"/>
</dbReference>
<comment type="similarity">
    <text evidence="1">Belongs to the NAD(P)-dependent epimerase/dehydratase family.</text>
</comment>
<gene>
    <name evidence="3" type="ORF">CHC_T00009188001</name>
</gene>
<proteinExistence type="inferred from homology"/>
<keyword evidence="4" id="KW-1185">Reference proteome</keyword>
<organism evidence="3 4">
    <name type="scientific">Chondrus crispus</name>
    <name type="common">Carrageen Irish moss</name>
    <name type="synonym">Polymorpha crispa</name>
    <dbReference type="NCBI Taxonomy" id="2769"/>
    <lineage>
        <taxon>Eukaryota</taxon>
        <taxon>Rhodophyta</taxon>
        <taxon>Florideophyceae</taxon>
        <taxon>Rhodymeniophycidae</taxon>
        <taxon>Gigartinales</taxon>
        <taxon>Gigartinaceae</taxon>
        <taxon>Chondrus</taxon>
    </lineage>
</organism>
<dbReference type="PANTHER" id="PTHR43000">
    <property type="entry name" value="DTDP-D-GLUCOSE 4,6-DEHYDRATASE-RELATED"/>
    <property type="match status" value="1"/>
</dbReference>
<feature type="domain" description="NAD-dependent epimerase/dehydratase" evidence="2">
    <location>
        <begin position="75"/>
        <end position="359"/>
    </location>
</feature>
<dbReference type="PhylomeDB" id="R7QA54"/>
<dbReference type="Gene3D" id="3.40.50.720">
    <property type="entry name" value="NAD(P)-binding Rossmann-like Domain"/>
    <property type="match status" value="1"/>
</dbReference>
<evidence type="ECO:0000313" key="4">
    <source>
        <dbReference type="Proteomes" id="UP000012073"/>
    </source>
</evidence>
<sequence>MIPVMAFVPAAPAALPRTSYGGSRTSCSARASSFTSRGAFAGARARPSRAARQVVRAAVDNGLAAAAAAAAPKRVLVLGGDGFCGWPTSLYLSELGHDVIVVDNLSRRKIDLELECESLTPIQSMTERLGAWQSVSGRDVRFVYLDVAHEYDRLLDLIIREKPDAIVHFAEQRAAPYSMKGSRQKRYTVDNNVGGTHNLLAAIVESGLDIHVVHLGTMGVYGYGTSGGEIPEGYINVVLPGGRQSRILHPSYPGSVYHATKCLDQILFQFYQKNDSLRITDLHQGIVWGTNTAQTRKDERLINRFDYDSDYGTVLNRFLMQAALGVPLTVYGTGGQTRAFIHIQDTAKCISLAIANPPEPGAQVEIFNQVAETHRVRDLANLISEKTGCEVKNITNPRNESAENELDVANRKFRSLGLNPTTLEVGLLDEVVSIADKYKERCDKSKILPNSFWNKTRRRECEEFGLSSFDVGAYSVAEEDAMLYSLSKGDVATMEKLRAVLKGS</sequence>
<dbReference type="STRING" id="2769.R7QA54"/>
<dbReference type="Gramene" id="CDF35402">
    <property type="protein sequence ID" value="CDF35402"/>
    <property type="gene ID" value="CHC_T00009188001"/>
</dbReference>
<evidence type="ECO:0000313" key="3">
    <source>
        <dbReference type="EMBL" id="CDF35402.1"/>
    </source>
</evidence>
<dbReference type="EMBL" id="HG001729">
    <property type="protein sequence ID" value="CDF35402.1"/>
    <property type="molecule type" value="Genomic_DNA"/>
</dbReference>
<dbReference type="InterPro" id="IPR001509">
    <property type="entry name" value="Epimerase_deHydtase"/>
</dbReference>
<protein>
    <submittedName>
        <fullName evidence="3">UDP-sulfoquinovose synthase, chloroplastic, SQD1</fullName>
    </submittedName>
</protein>
<dbReference type="AlphaFoldDB" id="R7QA54"/>
<dbReference type="OrthoDB" id="494308at2759"/>
<reference evidence="4" key="1">
    <citation type="journal article" date="2013" name="Proc. Natl. Acad. Sci. U.S.A.">
        <title>Genome structure and metabolic features in the red seaweed Chondrus crispus shed light on evolution of the Archaeplastida.</title>
        <authorList>
            <person name="Collen J."/>
            <person name="Porcel B."/>
            <person name="Carre W."/>
            <person name="Ball S.G."/>
            <person name="Chaparro C."/>
            <person name="Tonon T."/>
            <person name="Barbeyron T."/>
            <person name="Michel G."/>
            <person name="Noel B."/>
            <person name="Valentin K."/>
            <person name="Elias M."/>
            <person name="Artiguenave F."/>
            <person name="Arun A."/>
            <person name="Aury J.M."/>
            <person name="Barbosa-Neto J.F."/>
            <person name="Bothwell J.H."/>
            <person name="Bouget F.Y."/>
            <person name="Brillet L."/>
            <person name="Cabello-Hurtado F."/>
            <person name="Capella-Gutierrez S."/>
            <person name="Charrier B."/>
            <person name="Cladiere L."/>
            <person name="Cock J.M."/>
            <person name="Coelho S.M."/>
            <person name="Colleoni C."/>
            <person name="Czjzek M."/>
            <person name="Da Silva C."/>
            <person name="Delage L."/>
            <person name="Denoeud F."/>
            <person name="Deschamps P."/>
            <person name="Dittami S.M."/>
            <person name="Gabaldon T."/>
            <person name="Gachon C.M."/>
            <person name="Groisillier A."/>
            <person name="Herve C."/>
            <person name="Jabbari K."/>
            <person name="Katinka M."/>
            <person name="Kloareg B."/>
            <person name="Kowalczyk N."/>
            <person name="Labadie K."/>
            <person name="Leblanc C."/>
            <person name="Lopez P.J."/>
            <person name="McLachlan D.H."/>
            <person name="Meslet-Cladiere L."/>
            <person name="Moustafa A."/>
            <person name="Nehr Z."/>
            <person name="Nyvall Collen P."/>
            <person name="Panaud O."/>
            <person name="Partensky F."/>
            <person name="Poulain J."/>
            <person name="Rensing S.A."/>
            <person name="Rousvoal S."/>
            <person name="Samson G."/>
            <person name="Symeonidi A."/>
            <person name="Weissenbach J."/>
            <person name="Zambounis A."/>
            <person name="Wincker P."/>
            <person name="Boyen C."/>
        </authorList>
    </citation>
    <scope>NUCLEOTIDE SEQUENCE [LARGE SCALE GENOMIC DNA]</scope>
    <source>
        <strain evidence="4">cv. Stackhouse</strain>
    </source>
</reference>
<dbReference type="Pfam" id="PF01370">
    <property type="entry name" value="Epimerase"/>
    <property type="match status" value="1"/>
</dbReference>
<evidence type="ECO:0000259" key="2">
    <source>
        <dbReference type="Pfam" id="PF01370"/>
    </source>
</evidence>
<dbReference type="KEGG" id="ccp:CHC_T00009188001"/>
<dbReference type="GeneID" id="17322949"/>
<evidence type="ECO:0000256" key="1">
    <source>
        <dbReference type="ARBA" id="ARBA00007637"/>
    </source>
</evidence>